<feature type="signal peptide" evidence="1">
    <location>
        <begin position="1"/>
        <end position="29"/>
    </location>
</feature>
<dbReference type="PROSITE" id="PS51257">
    <property type="entry name" value="PROKAR_LIPOPROTEIN"/>
    <property type="match status" value="1"/>
</dbReference>
<evidence type="ECO:0000313" key="2">
    <source>
        <dbReference type="EMBL" id="MBB4883590.1"/>
    </source>
</evidence>
<dbReference type="AlphaFoldDB" id="A0A4Y8WWL9"/>
<feature type="chain" id="PRO_5038531517" evidence="1">
    <location>
        <begin position="30"/>
        <end position="235"/>
    </location>
</feature>
<dbReference type="OrthoDB" id="4966567at2"/>
<keyword evidence="3" id="KW-1185">Reference proteome</keyword>
<protein>
    <submittedName>
        <fullName evidence="2">Uncharacterized protein</fullName>
    </submittedName>
</protein>
<sequence>MQRRRAVHAAGLGALGALVLAGCASQPPAAGEAWEQARAQIDGAESVRMSFVSTDGSQTPRVITWDLAGPLEGTDGTTEASMLVGDDSWMTVDTRTVDGRSYARITTQGQDVPAQVAAQYNTDGWRETAPPSQGSPIGGTLESIALPAADALAGADVQPEEVEWSGGTAHRYQVPSQAAEAARQEGDAFTVRAFTVDEDGSLVGLRVEDGTQIQELTLTDWNQIDPAEVPEEVEQ</sequence>
<dbReference type="EMBL" id="JACHMC010000001">
    <property type="protein sequence ID" value="MBB4883590.1"/>
    <property type="molecule type" value="Genomic_DNA"/>
</dbReference>
<proteinExistence type="predicted"/>
<organism evidence="2 3">
    <name type="scientific">Micrococcus flavus</name>
    <dbReference type="NCBI Taxonomy" id="384602"/>
    <lineage>
        <taxon>Bacteria</taxon>
        <taxon>Bacillati</taxon>
        <taxon>Actinomycetota</taxon>
        <taxon>Actinomycetes</taxon>
        <taxon>Micrococcales</taxon>
        <taxon>Micrococcaceae</taxon>
        <taxon>Micrococcus</taxon>
    </lineage>
</organism>
<reference evidence="2 3" key="1">
    <citation type="submission" date="2020-08" db="EMBL/GenBank/DDBJ databases">
        <title>Sequencing the genomes of 1000 actinobacteria strains.</title>
        <authorList>
            <person name="Klenk H.-P."/>
        </authorList>
    </citation>
    <scope>NUCLEOTIDE SEQUENCE [LARGE SCALE GENOMIC DNA]</scope>
    <source>
        <strain evidence="2 3">DSM 19079</strain>
    </source>
</reference>
<accession>A0A4Y8WWL9</accession>
<dbReference type="Gene3D" id="2.50.20.20">
    <property type="match status" value="1"/>
</dbReference>
<evidence type="ECO:0000256" key="1">
    <source>
        <dbReference type="SAM" id="SignalP"/>
    </source>
</evidence>
<gene>
    <name evidence="2" type="ORF">BJ976_001941</name>
</gene>
<comment type="caution">
    <text evidence="2">The sequence shown here is derived from an EMBL/GenBank/DDBJ whole genome shotgun (WGS) entry which is preliminary data.</text>
</comment>
<keyword evidence="1" id="KW-0732">Signal</keyword>
<evidence type="ECO:0000313" key="3">
    <source>
        <dbReference type="Proteomes" id="UP000560081"/>
    </source>
</evidence>
<dbReference type="RefSeq" id="WP_135030715.1">
    <property type="nucleotide sequence ID" value="NZ_BMLA01000014.1"/>
</dbReference>
<dbReference type="Proteomes" id="UP000560081">
    <property type="component" value="Unassembled WGS sequence"/>
</dbReference>
<name>A0A4Y8WWL9_9MICC</name>